<dbReference type="InterPro" id="IPR011706">
    <property type="entry name" value="Cu-oxidase_C"/>
</dbReference>
<evidence type="ECO:0000259" key="5">
    <source>
        <dbReference type="Pfam" id="PF07731"/>
    </source>
</evidence>
<accession>A0ABQ5MPG3</accession>
<protein>
    <submittedName>
        <fullName evidence="7">Copper oxidase</fullName>
    </submittedName>
</protein>
<evidence type="ECO:0000313" key="7">
    <source>
        <dbReference type="EMBL" id="GLB65862.1"/>
    </source>
</evidence>
<dbReference type="PROSITE" id="PS00080">
    <property type="entry name" value="MULTICOPPER_OXIDASE2"/>
    <property type="match status" value="1"/>
</dbReference>
<dbReference type="CDD" id="cd13900">
    <property type="entry name" value="CuRO_3_Tth-MCO_like"/>
    <property type="match status" value="1"/>
</dbReference>
<keyword evidence="2" id="KW-0560">Oxidoreductase</keyword>
<dbReference type="Pfam" id="PF00394">
    <property type="entry name" value="Cu-oxidase"/>
    <property type="match status" value="1"/>
</dbReference>
<dbReference type="InterPro" id="IPR008972">
    <property type="entry name" value="Cupredoxin"/>
</dbReference>
<evidence type="ECO:0000313" key="8">
    <source>
        <dbReference type="Proteomes" id="UP001209654"/>
    </source>
</evidence>
<dbReference type="Gene3D" id="2.60.40.420">
    <property type="entry name" value="Cupredoxins - blue copper proteins"/>
    <property type="match status" value="3"/>
</dbReference>
<evidence type="ECO:0000256" key="2">
    <source>
        <dbReference type="ARBA" id="ARBA00023002"/>
    </source>
</evidence>
<dbReference type="CDD" id="cd13853">
    <property type="entry name" value="CuRO_1_Tth-MCO_like"/>
    <property type="match status" value="1"/>
</dbReference>
<dbReference type="PANTHER" id="PTHR11709">
    <property type="entry name" value="MULTI-COPPER OXIDASE"/>
    <property type="match status" value="1"/>
</dbReference>
<dbReference type="PANTHER" id="PTHR11709:SF2">
    <property type="entry name" value="MULTICOPPER OXIDASE LPR1"/>
    <property type="match status" value="1"/>
</dbReference>
<feature type="region of interest" description="Disordered" evidence="3">
    <location>
        <begin position="1"/>
        <end position="28"/>
    </location>
</feature>
<evidence type="ECO:0000259" key="4">
    <source>
        <dbReference type="Pfam" id="PF00394"/>
    </source>
</evidence>
<feature type="domain" description="Plastocyanin-like" evidence="4">
    <location>
        <begin position="249"/>
        <end position="320"/>
    </location>
</feature>
<dbReference type="Pfam" id="PF07732">
    <property type="entry name" value="Cu-oxidase_3"/>
    <property type="match status" value="1"/>
</dbReference>
<dbReference type="SUPFAM" id="SSF49503">
    <property type="entry name" value="Cupredoxins"/>
    <property type="match status" value="3"/>
</dbReference>
<dbReference type="Pfam" id="PF07731">
    <property type="entry name" value="Cu-oxidase_2"/>
    <property type="match status" value="1"/>
</dbReference>
<comment type="caution">
    <text evidence="7">The sequence shown here is derived from an EMBL/GenBank/DDBJ whole genome shotgun (WGS) entry which is preliminary data.</text>
</comment>
<dbReference type="InterPro" id="IPR011707">
    <property type="entry name" value="Cu-oxidase-like_N"/>
</dbReference>
<keyword evidence="1" id="KW-0479">Metal-binding</keyword>
<dbReference type="EMBL" id="BRVS01000001">
    <property type="protein sequence ID" value="GLB65862.1"/>
    <property type="molecule type" value="Genomic_DNA"/>
</dbReference>
<evidence type="ECO:0000259" key="6">
    <source>
        <dbReference type="Pfam" id="PF07732"/>
    </source>
</evidence>
<gene>
    <name evidence="7" type="ORF">AHIS1636_03010</name>
</gene>
<dbReference type="InterPro" id="IPR045087">
    <property type="entry name" value="Cu-oxidase_fam"/>
</dbReference>
<feature type="compositionally biased region" description="Basic and acidic residues" evidence="3">
    <location>
        <begin position="14"/>
        <end position="25"/>
    </location>
</feature>
<name>A0ABQ5MPG3_9MICC</name>
<feature type="domain" description="Plastocyanin-like" evidence="6">
    <location>
        <begin position="95"/>
        <end position="206"/>
    </location>
</feature>
<keyword evidence="8" id="KW-1185">Reference proteome</keyword>
<proteinExistence type="predicted"/>
<evidence type="ECO:0000256" key="1">
    <source>
        <dbReference type="ARBA" id="ARBA00022723"/>
    </source>
</evidence>
<feature type="domain" description="Plastocyanin-like" evidence="5">
    <location>
        <begin position="417"/>
        <end position="519"/>
    </location>
</feature>
<dbReference type="InterPro" id="IPR001117">
    <property type="entry name" value="Cu-oxidase_2nd"/>
</dbReference>
<dbReference type="Proteomes" id="UP001209654">
    <property type="component" value="Unassembled WGS sequence"/>
</dbReference>
<reference evidence="7 8" key="1">
    <citation type="journal article" date="2023" name="Int. J. Syst. Evol. Microbiol.">
        <title>Arthrobacter mangrovi sp. nov., an actinobacterium isolated from the rhizosphere of a mangrove.</title>
        <authorList>
            <person name="Hamada M."/>
            <person name="Saitou S."/>
            <person name="Enomoto N."/>
            <person name="Nanri K."/>
            <person name="Hidaka K."/>
            <person name="Miura T."/>
            <person name="Tamura T."/>
        </authorList>
    </citation>
    <scope>NUCLEOTIDE SEQUENCE [LARGE SCALE GENOMIC DNA]</scope>
    <source>
        <strain evidence="7 8">NBRC 112813</strain>
    </source>
</reference>
<organism evidence="7 8">
    <name type="scientific">Arthrobacter mangrovi</name>
    <dbReference type="NCBI Taxonomy" id="2966350"/>
    <lineage>
        <taxon>Bacteria</taxon>
        <taxon>Bacillati</taxon>
        <taxon>Actinomycetota</taxon>
        <taxon>Actinomycetes</taxon>
        <taxon>Micrococcales</taxon>
        <taxon>Micrococcaceae</taxon>
        <taxon>Arthrobacter</taxon>
    </lineage>
</organism>
<dbReference type="InterPro" id="IPR002355">
    <property type="entry name" value="Cu_oxidase_Cu_BS"/>
</dbReference>
<sequence>MQRAAPVEPVDGVHSVERHPVERHPAGPVEPVSRRQLLLWGAGGLAATALGTAGLVRGAVRLDGPAGGALAAPRELKSRGRNLEVQLTAARGPVRLGDGEATMLRYNGMLPGPTLRLRPGDRLKVALRNDLPEATNLHVHGLHVSPQDNGDNPFVHIGAGSTFNYEYELPADHPSGVFWYHPHLHGSVAEQVSGGLYGAIIVEDPEPIAVSRERVLMISDVSLGPSGRVQSPSFMDRMMGRMGGVLLLNGQVRPQLEARPGQRERWRVVNACVSRYLRLRLDGQQMELLGMDLGHYAVPRAVDEVFLAPGNRADLLVTTVAGTSRLRALPYNRVNMGGMGNMMGQDSGGEHTLAALVVAGQQAPAPAPVAARPASRDLRGEAPAGTRELVFSAAFGGMMGGGPVGGPDGGPAFGRFTIDGREFDPARTDVRAKAGSVEEWTLTNTSPMDHPIHLHIWPMQLIETGGRPVRDILWRDVVNVPANGQARVRIAFDDHVGRSVFHCHILDHEDNGMMAVIEVR</sequence>
<evidence type="ECO:0000256" key="3">
    <source>
        <dbReference type="SAM" id="MobiDB-lite"/>
    </source>
</evidence>